<keyword evidence="1" id="KW-1133">Transmembrane helix</keyword>
<accession>A0ABU7JAB8</accession>
<comment type="caution">
    <text evidence="2">The sequence shown here is derived from an EMBL/GenBank/DDBJ whole genome shotgun (WGS) entry which is preliminary data.</text>
</comment>
<evidence type="ECO:0000313" key="3">
    <source>
        <dbReference type="Proteomes" id="UP001336314"/>
    </source>
</evidence>
<evidence type="ECO:0000313" key="2">
    <source>
        <dbReference type="EMBL" id="MEE2002780.1"/>
    </source>
</evidence>
<organism evidence="2 3">
    <name type="scientific">Alkalimonas cellulosilytica</name>
    <dbReference type="NCBI Taxonomy" id="3058395"/>
    <lineage>
        <taxon>Bacteria</taxon>
        <taxon>Pseudomonadati</taxon>
        <taxon>Pseudomonadota</taxon>
        <taxon>Gammaproteobacteria</taxon>
        <taxon>Alkalimonas</taxon>
    </lineage>
</organism>
<dbReference type="EMBL" id="JAUHLI010000016">
    <property type="protein sequence ID" value="MEE2002780.1"/>
    <property type="molecule type" value="Genomic_DNA"/>
</dbReference>
<name>A0ABU7JAB8_9GAMM</name>
<dbReference type="Proteomes" id="UP001336314">
    <property type="component" value="Unassembled WGS sequence"/>
</dbReference>
<protein>
    <submittedName>
        <fullName evidence="2">Uncharacterized protein</fullName>
    </submittedName>
</protein>
<feature type="transmembrane region" description="Helical" evidence="1">
    <location>
        <begin position="6"/>
        <end position="34"/>
    </location>
</feature>
<keyword evidence="3" id="KW-1185">Reference proteome</keyword>
<feature type="transmembrane region" description="Helical" evidence="1">
    <location>
        <begin position="46"/>
        <end position="64"/>
    </location>
</feature>
<keyword evidence="1" id="KW-0812">Transmembrane</keyword>
<gene>
    <name evidence="2" type="ORF">QWY20_15070</name>
</gene>
<evidence type="ECO:0000256" key="1">
    <source>
        <dbReference type="SAM" id="Phobius"/>
    </source>
</evidence>
<dbReference type="RefSeq" id="WP_330129825.1">
    <property type="nucleotide sequence ID" value="NZ_JAUHLI010000016.1"/>
</dbReference>
<keyword evidence="1" id="KW-0472">Membrane</keyword>
<sequence>MELVVSSFIFAFIVLGLTFGLSCLIYACLLPAGLSPEQKMEARIEFGIFSAGGFAMLAVMLFALCYH</sequence>
<reference evidence="2 3" key="1">
    <citation type="submission" date="2023-07" db="EMBL/GenBank/DDBJ databases">
        <title>Alkalimonas sp., MEB108 novel, alkaliphilic bacterium isolated from Lonar Lake, India.</title>
        <authorList>
            <person name="Joshi A."/>
            <person name="Thite S."/>
        </authorList>
    </citation>
    <scope>NUCLEOTIDE SEQUENCE [LARGE SCALE GENOMIC DNA]</scope>
    <source>
        <strain evidence="2 3">MEB108</strain>
    </source>
</reference>
<proteinExistence type="predicted"/>